<evidence type="ECO:0000256" key="4">
    <source>
        <dbReference type="PROSITE-ProRule" id="PRU00284"/>
    </source>
</evidence>
<dbReference type="InterPro" id="IPR004089">
    <property type="entry name" value="MCPsignal_dom"/>
</dbReference>
<reference evidence="7 8" key="1">
    <citation type="submission" date="2017-01" db="EMBL/GenBank/DDBJ databases">
        <authorList>
            <person name="Mah S.A."/>
            <person name="Swanson W.J."/>
            <person name="Moy G.W."/>
            <person name="Vacquier V.D."/>
        </authorList>
    </citation>
    <scope>NUCLEOTIDE SEQUENCE [LARGE SCALE GENOMIC DNA]</scope>
    <source>
        <strain evidence="7 8">RU36E</strain>
    </source>
</reference>
<dbReference type="AlphaFoldDB" id="A0A1N6SLU8"/>
<evidence type="ECO:0000313" key="8">
    <source>
        <dbReference type="Proteomes" id="UP000185841"/>
    </source>
</evidence>
<dbReference type="SMART" id="SM00283">
    <property type="entry name" value="MA"/>
    <property type="match status" value="1"/>
</dbReference>
<dbReference type="PANTHER" id="PTHR43531:SF11">
    <property type="entry name" value="METHYL-ACCEPTING CHEMOTAXIS PROTEIN 3"/>
    <property type="match status" value="1"/>
</dbReference>
<evidence type="ECO:0000256" key="2">
    <source>
        <dbReference type="ARBA" id="ARBA00023224"/>
    </source>
</evidence>
<accession>A0A1N6SLU8</accession>
<organism evidence="7 8">
    <name type="scientific">Aquipseudomonas alcaligenes</name>
    <name type="common">Pseudomonas alcaligenes</name>
    <dbReference type="NCBI Taxonomy" id="43263"/>
    <lineage>
        <taxon>Bacteria</taxon>
        <taxon>Pseudomonadati</taxon>
        <taxon>Pseudomonadota</taxon>
        <taxon>Gammaproteobacteria</taxon>
        <taxon>Pseudomonadales</taxon>
        <taxon>Pseudomonadaceae</taxon>
        <taxon>Aquipseudomonas</taxon>
    </lineage>
</organism>
<dbReference type="PROSITE" id="PS50111">
    <property type="entry name" value="CHEMOTAXIS_TRANSDUC_2"/>
    <property type="match status" value="1"/>
</dbReference>
<dbReference type="PRINTS" id="PR00260">
    <property type="entry name" value="CHEMTRNSDUCR"/>
</dbReference>
<keyword evidence="5" id="KW-0472">Membrane</keyword>
<protein>
    <submittedName>
        <fullName evidence="7">Methyl-accepting chemotaxis protein</fullName>
    </submittedName>
</protein>
<evidence type="ECO:0000313" key="7">
    <source>
        <dbReference type="EMBL" id="SIQ42039.1"/>
    </source>
</evidence>
<dbReference type="EMBL" id="FTMP01000004">
    <property type="protein sequence ID" value="SIQ42039.1"/>
    <property type="molecule type" value="Genomic_DNA"/>
</dbReference>
<dbReference type="Gene3D" id="1.10.287.950">
    <property type="entry name" value="Methyl-accepting chemotaxis protein"/>
    <property type="match status" value="1"/>
</dbReference>
<feature type="domain" description="Methyl-accepting transducer" evidence="6">
    <location>
        <begin position="224"/>
        <end position="455"/>
    </location>
</feature>
<evidence type="ECO:0000259" key="6">
    <source>
        <dbReference type="PROSITE" id="PS50111"/>
    </source>
</evidence>
<gene>
    <name evidence="7" type="ORF">SAMN05878282_10419</name>
</gene>
<name>A0A1N6SLU8_AQUAC</name>
<feature type="transmembrane region" description="Helical" evidence="5">
    <location>
        <begin position="51"/>
        <end position="68"/>
    </location>
</feature>
<evidence type="ECO:0000256" key="5">
    <source>
        <dbReference type="SAM" id="Phobius"/>
    </source>
</evidence>
<proteinExistence type="inferred from homology"/>
<keyword evidence="2 4" id="KW-0807">Transducer</keyword>
<evidence type="ECO:0000256" key="3">
    <source>
        <dbReference type="ARBA" id="ARBA00029447"/>
    </source>
</evidence>
<feature type="transmembrane region" description="Helical" evidence="5">
    <location>
        <begin position="80"/>
        <end position="99"/>
    </location>
</feature>
<dbReference type="GO" id="GO:0007165">
    <property type="term" value="P:signal transduction"/>
    <property type="evidence" value="ECO:0007669"/>
    <property type="project" value="UniProtKB-KW"/>
</dbReference>
<feature type="transmembrane region" description="Helical" evidence="5">
    <location>
        <begin position="111"/>
        <end position="141"/>
    </location>
</feature>
<sequence>MQQGQLANPLPQAPQSHNDELLSRMLSFFCVCGTVIGLYSGIKWGRLGNDALMQGSFLLIIGMPLVLLTVRQAWLPARGVANLAMALISSYAMILIYQLGGVHSAHIFWPLVVIGFGYLLLGGRSAAFWALIQLVFVFWLIRLDRSGASLPQFELSPRDAMLNEYSGYLLPVLTMWLAQWYSAHVRQQALSDAQQHLDEAERIGKAATASSQQLAVLLDEVRYSAGDLRQLSQQLYLTLDNMRQRCQSIDGDVQQQAVAMQQLDLAVHQVLDELAASTTQMQQLSQDTQHSSNQVTTCAQRMQEAQHSMLAIQQSNQRIAESMQMISAIAQQTNLLALNAAIEAARAGEHGRGFAVVADEVRSLSQRSNQTADTVQNVLGQSEQIVNTGAEQVSDVGDALSENAALTESLSGAILQHSQALDQAHRQLVQVRDNSAAQREASLRQRAASAELLLAQESLVKLGERLDQLSQQLHQRVAEQR</sequence>
<dbReference type="GO" id="GO:0005886">
    <property type="term" value="C:plasma membrane"/>
    <property type="evidence" value="ECO:0007669"/>
    <property type="project" value="TreeGrafter"/>
</dbReference>
<dbReference type="GO" id="GO:0006935">
    <property type="term" value="P:chemotaxis"/>
    <property type="evidence" value="ECO:0007669"/>
    <property type="project" value="UniProtKB-KW"/>
</dbReference>
<dbReference type="Proteomes" id="UP000185841">
    <property type="component" value="Unassembled WGS sequence"/>
</dbReference>
<feature type="transmembrane region" description="Helical" evidence="5">
    <location>
        <begin position="21"/>
        <end position="39"/>
    </location>
</feature>
<keyword evidence="5" id="KW-1133">Transmembrane helix</keyword>
<dbReference type="GO" id="GO:0004888">
    <property type="term" value="F:transmembrane signaling receptor activity"/>
    <property type="evidence" value="ECO:0007669"/>
    <property type="project" value="InterPro"/>
</dbReference>
<dbReference type="Pfam" id="PF00015">
    <property type="entry name" value="MCPsignal"/>
    <property type="match status" value="1"/>
</dbReference>
<dbReference type="RefSeq" id="WP_076426436.1">
    <property type="nucleotide sequence ID" value="NZ_FTMP01000004.1"/>
</dbReference>
<dbReference type="InterPro" id="IPR004090">
    <property type="entry name" value="Chemotax_Me-accpt_rcpt"/>
</dbReference>
<keyword evidence="5" id="KW-0812">Transmembrane</keyword>
<comment type="similarity">
    <text evidence="3">Belongs to the methyl-accepting chemotaxis (MCP) protein family.</text>
</comment>
<dbReference type="InterPro" id="IPR051310">
    <property type="entry name" value="MCP_chemotaxis"/>
</dbReference>
<dbReference type="PANTHER" id="PTHR43531">
    <property type="entry name" value="PROTEIN ICFG"/>
    <property type="match status" value="1"/>
</dbReference>
<dbReference type="SUPFAM" id="SSF58104">
    <property type="entry name" value="Methyl-accepting chemotaxis protein (MCP) signaling domain"/>
    <property type="match status" value="1"/>
</dbReference>
<evidence type="ECO:0000256" key="1">
    <source>
        <dbReference type="ARBA" id="ARBA00022500"/>
    </source>
</evidence>
<keyword evidence="1" id="KW-0145">Chemotaxis</keyword>